<gene>
    <name evidence="2" type="ORF">D3Z33_16205</name>
</gene>
<accession>A0A845QZL0</accession>
<sequence length="228" mass="25962">MENREYVEETTALSLVENINIQKAEQSISKIQKFQGVIKQALVPKHDYGASYYGAKDSLLKPGAEKILMLMGLSSEYEIIEKTQDYEDGFFAFTVRCILKKNDQIITQGLGSCNSKERKYQSAKQDVYMLDNTCLKMAKKRAQVDATLTVASLSDIFTQDTEDMAQFEQSERMDNLTEEDAKNIKVTFGKHSGKTLGEIAKVDKSYLEWLQENARDDYMQKAAKMLIK</sequence>
<dbReference type="RefSeq" id="WP_160198858.1">
    <property type="nucleotide sequence ID" value="NZ_QXXA01000044.1"/>
</dbReference>
<comment type="caution">
    <text evidence="2">The sequence shown here is derived from an EMBL/GenBank/DDBJ whole genome shotgun (WGS) entry which is preliminary data.</text>
</comment>
<protein>
    <recommendedName>
        <fullName evidence="1">Exodeoxyribonuclease X-like C-terminal domain-containing protein</fullName>
    </recommendedName>
</protein>
<name>A0A845QZL0_9CLOT</name>
<dbReference type="Pfam" id="PF20600">
    <property type="entry name" value="ExoX-like_C"/>
    <property type="match status" value="1"/>
</dbReference>
<evidence type="ECO:0000313" key="2">
    <source>
        <dbReference type="EMBL" id="NBI08397.1"/>
    </source>
</evidence>
<dbReference type="InterPro" id="IPR046768">
    <property type="entry name" value="ExoX-like_C"/>
</dbReference>
<dbReference type="AlphaFoldDB" id="A0A845QZL0"/>
<reference evidence="2 3" key="1">
    <citation type="submission" date="2018-08" db="EMBL/GenBank/DDBJ databases">
        <title>Murine metabolic-syndrome-specific gut microbial biobank.</title>
        <authorList>
            <person name="Liu C."/>
        </authorList>
    </citation>
    <scope>NUCLEOTIDE SEQUENCE [LARGE SCALE GENOMIC DNA]</scope>
    <source>
        <strain evidence="2 3">583</strain>
    </source>
</reference>
<evidence type="ECO:0000259" key="1">
    <source>
        <dbReference type="Pfam" id="PF20600"/>
    </source>
</evidence>
<keyword evidence="3" id="KW-1185">Reference proteome</keyword>
<dbReference type="OrthoDB" id="423960at2"/>
<dbReference type="EMBL" id="QXXA01000044">
    <property type="protein sequence ID" value="NBI08397.1"/>
    <property type="molecule type" value="Genomic_DNA"/>
</dbReference>
<proteinExistence type="predicted"/>
<evidence type="ECO:0000313" key="3">
    <source>
        <dbReference type="Proteomes" id="UP000467132"/>
    </source>
</evidence>
<organism evidence="2 3">
    <name type="scientific">Senegalia massiliensis</name>
    <dbReference type="NCBI Taxonomy" id="1720316"/>
    <lineage>
        <taxon>Bacteria</taxon>
        <taxon>Bacillati</taxon>
        <taxon>Bacillota</taxon>
        <taxon>Clostridia</taxon>
        <taxon>Eubacteriales</taxon>
        <taxon>Clostridiaceae</taxon>
        <taxon>Senegalia</taxon>
    </lineage>
</organism>
<feature type="domain" description="Exodeoxyribonuclease X-like C-terminal" evidence="1">
    <location>
        <begin position="187"/>
        <end position="213"/>
    </location>
</feature>
<dbReference type="Proteomes" id="UP000467132">
    <property type="component" value="Unassembled WGS sequence"/>
</dbReference>